<protein>
    <submittedName>
        <fullName evidence="6">Uncharacterized protein</fullName>
    </submittedName>
</protein>
<evidence type="ECO:0000256" key="2">
    <source>
        <dbReference type="ARBA" id="ARBA00007293"/>
    </source>
</evidence>
<keyword evidence="4" id="KW-0449">Lipoprotein</keyword>
<sequence length="186" mass="22271">MSKKYQSVPQKEIELTQKQQEEYAFLKSQEHLHSKFTHDSNHIKNSHPDMTPVVIERYEKKFKRVKEWNEGNRFLFLQQDKALHFMIKTQEQVQVPKGDKLWFFVYRNGQPKEVFPQAVIGTLHRRYANPDGTLYIYYTDVNIFPQQERQMIILQIIAVIFGLIYAYLYFFGGSTSSQEQFQDKNH</sequence>
<evidence type="ECO:0000313" key="7">
    <source>
        <dbReference type="Proteomes" id="UP000054937"/>
    </source>
</evidence>
<dbReference type="SUPFAM" id="SSF54236">
    <property type="entry name" value="Ubiquitin-like"/>
    <property type="match status" value="1"/>
</dbReference>
<dbReference type="AlphaFoldDB" id="A0A0V0R4I8"/>
<name>A0A0V0R4I8_PSEPJ</name>
<evidence type="ECO:0000256" key="3">
    <source>
        <dbReference type="ARBA" id="ARBA00023136"/>
    </source>
</evidence>
<keyword evidence="3 5" id="KW-0472">Membrane</keyword>
<dbReference type="InterPro" id="IPR029071">
    <property type="entry name" value="Ubiquitin-like_domsf"/>
</dbReference>
<comment type="subcellular location">
    <subcellularLocation>
        <location evidence="1">Membrane</location>
    </subcellularLocation>
</comment>
<evidence type="ECO:0000256" key="1">
    <source>
        <dbReference type="ARBA" id="ARBA00004370"/>
    </source>
</evidence>
<feature type="transmembrane region" description="Helical" evidence="5">
    <location>
        <begin position="152"/>
        <end position="171"/>
    </location>
</feature>
<proteinExistence type="inferred from homology"/>
<evidence type="ECO:0000256" key="5">
    <source>
        <dbReference type="SAM" id="Phobius"/>
    </source>
</evidence>
<organism evidence="6 7">
    <name type="scientific">Pseudocohnilembus persalinus</name>
    <name type="common">Ciliate</name>
    <dbReference type="NCBI Taxonomy" id="266149"/>
    <lineage>
        <taxon>Eukaryota</taxon>
        <taxon>Sar</taxon>
        <taxon>Alveolata</taxon>
        <taxon>Ciliophora</taxon>
        <taxon>Intramacronucleata</taxon>
        <taxon>Oligohymenophorea</taxon>
        <taxon>Scuticociliatia</taxon>
        <taxon>Philasterida</taxon>
        <taxon>Pseudocohnilembidae</taxon>
        <taxon>Pseudocohnilembus</taxon>
    </lineage>
</organism>
<evidence type="ECO:0000256" key="4">
    <source>
        <dbReference type="ARBA" id="ARBA00023288"/>
    </source>
</evidence>
<keyword evidence="5" id="KW-0812">Transmembrane</keyword>
<dbReference type="Proteomes" id="UP000054937">
    <property type="component" value="Unassembled WGS sequence"/>
</dbReference>
<dbReference type="EMBL" id="LDAU01000051">
    <property type="protein sequence ID" value="KRX09391.1"/>
    <property type="molecule type" value="Genomic_DNA"/>
</dbReference>
<dbReference type="InParanoid" id="A0A0V0R4I8"/>
<reference evidence="6 7" key="1">
    <citation type="journal article" date="2015" name="Sci. Rep.">
        <title>Genome of the facultative scuticociliatosis pathogen Pseudocohnilembus persalinus provides insight into its virulence through horizontal gene transfer.</title>
        <authorList>
            <person name="Xiong J."/>
            <person name="Wang G."/>
            <person name="Cheng J."/>
            <person name="Tian M."/>
            <person name="Pan X."/>
            <person name="Warren A."/>
            <person name="Jiang C."/>
            <person name="Yuan D."/>
            <person name="Miao W."/>
        </authorList>
    </citation>
    <scope>NUCLEOTIDE SEQUENCE [LARGE SCALE GENOMIC DNA]</scope>
    <source>
        <strain evidence="6">36N120E</strain>
    </source>
</reference>
<gene>
    <name evidence="6" type="ORF">PPERSA_04697</name>
</gene>
<dbReference type="Pfam" id="PF02991">
    <property type="entry name" value="ATG8"/>
    <property type="match status" value="1"/>
</dbReference>
<comment type="similarity">
    <text evidence="2">Belongs to the ATG8 family.</text>
</comment>
<accession>A0A0V0R4I8</accession>
<comment type="caution">
    <text evidence="6">The sequence shown here is derived from an EMBL/GenBank/DDBJ whole genome shotgun (WGS) entry which is preliminary data.</text>
</comment>
<dbReference type="GO" id="GO:0016020">
    <property type="term" value="C:membrane"/>
    <property type="evidence" value="ECO:0007669"/>
    <property type="project" value="UniProtKB-SubCell"/>
</dbReference>
<dbReference type="Gene3D" id="3.10.20.90">
    <property type="entry name" value="Phosphatidylinositol 3-kinase Catalytic Subunit, Chain A, domain 1"/>
    <property type="match status" value="1"/>
</dbReference>
<dbReference type="InterPro" id="IPR004241">
    <property type="entry name" value="Atg8-like"/>
</dbReference>
<keyword evidence="7" id="KW-1185">Reference proteome</keyword>
<evidence type="ECO:0000313" key="6">
    <source>
        <dbReference type="EMBL" id="KRX09391.1"/>
    </source>
</evidence>
<keyword evidence="5" id="KW-1133">Transmembrane helix</keyword>